<keyword evidence="2" id="KW-1185">Reference proteome</keyword>
<protein>
    <submittedName>
        <fullName evidence="1">Uncharacterized protein</fullName>
    </submittedName>
</protein>
<gene>
    <name evidence="1" type="ORF">HPB50_020125</name>
</gene>
<evidence type="ECO:0000313" key="2">
    <source>
        <dbReference type="Proteomes" id="UP000821845"/>
    </source>
</evidence>
<accession>A0ACB7S1R1</accession>
<reference evidence="1" key="1">
    <citation type="submission" date="2020-05" db="EMBL/GenBank/DDBJ databases">
        <title>Large-scale comparative analyses of tick genomes elucidate their genetic diversity and vector capacities.</title>
        <authorList>
            <person name="Jia N."/>
            <person name="Wang J."/>
            <person name="Shi W."/>
            <person name="Du L."/>
            <person name="Sun Y."/>
            <person name="Zhan W."/>
            <person name="Jiang J."/>
            <person name="Wang Q."/>
            <person name="Zhang B."/>
            <person name="Ji P."/>
            <person name="Sakyi L.B."/>
            <person name="Cui X."/>
            <person name="Yuan T."/>
            <person name="Jiang B."/>
            <person name="Yang W."/>
            <person name="Lam T.T.-Y."/>
            <person name="Chang Q."/>
            <person name="Ding S."/>
            <person name="Wang X."/>
            <person name="Zhu J."/>
            <person name="Ruan X."/>
            <person name="Zhao L."/>
            <person name="Wei J."/>
            <person name="Que T."/>
            <person name="Du C."/>
            <person name="Cheng J."/>
            <person name="Dai P."/>
            <person name="Han X."/>
            <person name="Huang E."/>
            <person name="Gao Y."/>
            <person name="Liu J."/>
            <person name="Shao H."/>
            <person name="Ye R."/>
            <person name="Li L."/>
            <person name="Wei W."/>
            <person name="Wang X."/>
            <person name="Wang C."/>
            <person name="Yang T."/>
            <person name="Huo Q."/>
            <person name="Li W."/>
            <person name="Guo W."/>
            <person name="Chen H."/>
            <person name="Zhou L."/>
            <person name="Ni X."/>
            <person name="Tian J."/>
            <person name="Zhou Y."/>
            <person name="Sheng Y."/>
            <person name="Liu T."/>
            <person name="Pan Y."/>
            <person name="Xia L."/>
            <person name="Li J."/>
            <person name="Zhao F."/>
            <person name="Cao W."/>
        </authorList>
    </citation>
    <scope>NUCLEOTIDE SEQUENCE</scope>
    <source>
        <strain evidence="1">Hyas-2018</strain>
    </source>
</reference>
<sequence length="160" mass="18288">MSTSPYCTPQPFSIADALAPERKGENKEGWRLRRERCGIVQKAALLSCLKGFYHGFAIPVFANSLVTCRLEKYFPQPEEFQPERWLGESRGLIHPFSLLPFGHGARMCVGRRFAEMELMTAAAKMVQNFIIEPCTQHINTSYVFVVVPSHPVRLRFLDRN</sequence>
<comment type="caution">
    <text evidence="1">The sequence shown here is derived from an EMBL/GenBank/DDBJ whole genome shotgun (WGS) entry which is preliminary data.</text>
</comment>
<organism evidence="1 2">
    <name type="scientific">Hyalomma asiaticum</name>
    <name type="common">Tick</name>
    <dbReference type="NCBI Taxonomy" id="266040"/>
    <lineage>
        <taxon>Eukaryota</taxon>
        <taxon>Metazoa</taxon>
        <taxon>Ecdysozoa</taxon>
        <taxon>Arthropoda</taxon>
        <taxon>Chelicerata</taxon>
        <taxon>Arachnida</taxon>
        <taxon>Acari</taxon>
        <taxon>Parasitiformes</taxon>
        <taxon>Ixodida</taxon>
        <taxon>Ixodoidea</taxon>
        <taxon>Ixodidae</taxon>
        <taxon>Hyalomminae</taxon>
        <taxon>Hyalomma</taxon>
    </lineage>
</organism>
<name>A0ACB7S1R1_HYAAI</name>
<dbReference type="Proteomes" id="UP000821845">
    <property type="component" value="Chromosome 6"/>
</dbReference>
<proteinExistence type="predicted"/>
<dbReference type="EMBL" id="CM023486">
    <property type="protein sequence ID" value="KAH6928828.1"/>
    <property type="molecule type" value="Genomic_DNA"/>
</dbReference>
<evidence type="ECO:0000313" key="1">
    <source>
        <dbReference type="EMBL" id="KAH6928828.1"/>
    </source>
</evidence>